<accession>A0A7E4V4P4</accession>
<dbReference type="WBParaSite" id="Pan_g16570.t1">
    <property type="protein sequence ID" value="Pan_g16570.t1"/>
    <property type="gene ID" value="Pan_g16570"/>
</dbReference>
<keyword evidence="1" id="KW-1185">Reference proteome</keyword>
<evidence type="ECO:0000313" key="2">
    <source>
        <dbReference type="WBParaSite" id="Pan_g16570.t1"/>
    </source>
</evidence>
<reference evidence="2" key="2">
    <citation type="submission" date="2020-10" db="UniProtKB">
        <authorList>
            <consortium name="WormBaseParasite"/>
        </authorList>
    </citation>
    <scope>IDENTIFICATION</scope>
</reference>
<sequence length="312" mass="35848">MVYPLSKFAYSFTRRLQELAIPTEALHLQLADVDQVVFKKPLKKPTYLKKVIFTQDHVTSKIVVKTLKTRKDYRENPEDKFNEYKVVVDDQLPDLFTAEDVEVIGFHLSLFFTHTILKRFAFHPSNICIHNSTIDDAAAELLLNCKIISFEKSCQFAPGLTVFAIVKNCCCLPFLDLDFDVIDSNFFSDLDKVFSNSKAQIDINVDCHFEDLKEKFTSFELPCYPANSLSTPDALSSINYASVGFHLKNVTPDEAKLFLKPFTNRPIGPMIYFFRLDPNGPIIDIRNEECHYTEPPVDQFQLFPEDQFDELG</sequence>
<dbReference type="Proteomes" id="UP000492821">
    <property type="component" value="Unassembled WGS sequence"/>
</dbReference>
<name>A0A7E4V4P4_PANRE</name>
<proteinExistence type="predicted"/>
<protein>
    <submittedName>
        <fullName evidence="2">39S ribosomal protein L41, mitochondrial</fullName>
    </submittedName>
</protein>
<organism evidence="1 2">
    <name type="scientific">Panagrellus redivivus</name>
    <name type="common">Microworm</name>
    <dbReference type="NCBI Taxonomy" id="6233"/>
    <lineage>
        <taxon>Eukaryota</taxon>
        <taxon>Metazoa</taxon>
        <taxon>Ecdysozoa</taxon>
        <taxon>Nematoda</taxon>
        <taxon>Chromadorea</taxon>
        <taxon>Rhabditida</taxon>
        <taxon>Tylenchina</taxon>
        <taxon>Panagrolaimomorpha</taxon>
        <taxon>Panagrolaimoidea</taxon>
        <taxon>Panagrolaimidae</taxon>
        <taxon>Panagrellus</taxon>
    </lineage>
</organism>
<reference evidence="1" key="1">
    <citation type="journal article" date="2013" name="Genetics">
        <title>The draft genome and transcriptome of Panagrellus redivivus are shaped by the harsh demands of a free-living lifestyle.</title>
        <authorList>
            <person name="Srinivasan J."/>
            <person name="Dillman A.R."/>
            <person name="Macchietto M.G."/>
            <person name="Heikkinen L."/>
            <person name="Lakso M."/>
            <person name="Fracchia K.M."/>
            <person name="Antoshechkin I."/>
            <person name="Mortazavi A."/>
            <person name="Wong G."/>
            <person name="Sternberg P.W."/>
        </authorList>
    </citation>
    <scope>NUCLEOTIDE SEQUENCE [LARGE SCALE GENOMIC DNA]</scope>
    <source>
        <strain evidence="1">MT8872</strain>
    </source>
</reference>
<dbReference type="AlphaFoldDB" id="A0A7E4V4P4"/>
<evidence type="ECO:0000313" key="1">
    <source>
        <dbReference type="Proteomes" id="UP000492821"/>
    </source>
</evidence>